<dbReference type="AlphaFoldDB" id="J9FZD2"/>
<dbReference type="EMBL" id="AMCI01003592">
    <property type="protein sequence ID" value="EJW99938.1"/>
    <property type="molecule type" value="Genomic_DNA"/>
</dbReference>
<proteinExistence type="predicted"/>
<reference evidence="1" key="1">
    <citation type="journal article" date="2012" name="PLoS ONE">
        <title>Gene sets for utilization of primary and secondary nutrition supplies in the distal gut of endangered iberian lynx.</title>
        <authorList>
            <person name="Alcaide M."/>
            <person name="Messina E."/>
            <person name="Richter M."/>
            <person name="Bargiela R."/>
            <person name="Peplies J."/>
            <person name="Huws S.A."/>
            <person name="Newbold C.J."/>
            <person name="Golyshin P.N."/>
            <person name="Simon M.A."/>
            <person name="Lopez G."/>
            <person name="Yakimov M.M."/>
            <person name="Ferrer M."/>
        </authorList>
    </citation>
    <scope>NUCLEOTIDE SEQUENCE</scope>
</reference>
<gene>
    <name evidence="1" type="ORF">EVA_11957</name>
</gene>
<organism evidence="1">
    <name type="scientific">gut metagenome</name>
    <dbReference type="NCBI Taxonomy" id="749906"/>
    <lineage>
        <taxon>unclassified sequences</taxon>
        <taxon>metagenomes</taxon>
        <taxon>organismal metagenomes</taxon>
    </lineage>
</organism>
<comment type="caution">
    <text evidence="1">The sequence shown here is derived from an EMBL/GenBank/DDBJ whole genome shotgun (WGS) entry which is preliminary data.</text>
</comment>
<sequence length="77" mass="8989">MSYIDGCSFKPGHNCIAVTMSSLYFSTKSLWNFFQRSNLCRLAVSEACASVPISECKIRDFFRNHQIFRRLFFTEFS</sequence>
<name>J9FZD2_9ZZZZ</name>
<evidence type="ECO:0000313" key="1">
    <source>
        <dbReference type="EMBL" id="EJW99938.1"/>
    </source>
</evidence>
<protein>
    <submittedName>
        <fullName evidence="1">Uncharacterized protein</fullName>
    </submittedName>
</protein>
<accession>J9FZD2</accession>